<keyword evidence="6" id="KW-1185">Reference proteome</keyword>
<dbReference type="InterPro" id="IPR043136">
    <property type="entry name" value="B30.2/SPRY_sf"/>
</dbReference>
<dbReference type="InterPro" id="IPR013320">
    <property type="entry name" value="ConA-like_dom_sf"/>
</dbReference>
<dbReference type="Gene3D" id="2.60.120.920">
    <property type="match status" value="1"/>
</dbReference>
<feature type="compositionally biased region" description="Polar residues" evidence="2">
    <location>
        <begin position="291"/>
        <end position="301"/>
    </location>
</feature>
<feature type="region of interest" description="Disordered" evidence="2">
    <location>
        <begin position="286"/>
        <end position="306"/>
    </location>
</feature>
<evidence type="ECO:0000313" key="5">
    <source>
        <dbReference type="EMBL" id="KAG5442761.1"/>
    </source>
</evidence>
<protein>
    <submittedName>
        <fullName evidence="5">Ran-binding protein 9</fullName>
    </submittedName>
</protein>
<dbReference type="SUPFAM" id="SSF49899">
    <property type="entry name" value="Concanavalin A-like lectins/glucanases"/>
    <property type="match status" value="1"/>
</dbReference>
<accession>A0A8T1M1X4</accession>
<dbReference type="SMART" id="SM00757">
    <property type="entry name" value="CRA"/>
    <property type="match status" value="1"/>
</dbReference>
<dbReference type="InterPro" id="IPR003877">
    <property type="entry name" value="SPRY_dom"/>
</dbReference>
<dbReference type="Pfam" id="PF10607">
    <property type="entry name" value="CTLH"/>
    <property type="match status" value="1"/>
</dbReference>
<feature type="region of interest" description="Disordered" evidence="2">
    <location>
        <begin position="741"/>
        <end position="903"/>
    </location>
</feature>
<organism evidence="5 6">
    <name type="scientific">Clonorchis sinensis</name>
    <name type="common">Chinese liver fluke</name>
    <dbReference type="NCBI Taxonomy" id="79923"/>
    <lineage>
        <taxon>Eukaryota</taxon>
        <taxon>Metazoa</taxon>
        <taxon>Spiralia</taxon>
        <taxon>Lophotrochozoa</taxon>
        <taxon>Platyhelminthes</taxon>
        <taxon>Trematoda</taxon>
        <taxon>Digenea</taxon>
        <taxon>Opisthorchiida</taxon>
        <taxon>Opisthorchiata</taxon>
        <taxon>Opisthorchiidae</taxon>
        <taxon>Clonorchis</taxon>
    </lineage>
</organism>
<feature type="compositionally biased region" description="Basic and acidic residues" evidence="2">
    <location>
        <begin position="788"/>
        <end position="804"/>
    </location>
</feature>
<feature type="region of interest" description="Disordered" evidence="2">
    <location>
        <begin position="424"/>
        <end position="586"/>
    </location>
</feature>
<feature type="compositionally biased region" description="Polar residues" evidence="2">
    <location>
        <begin position="488"/>
        <end position="500"/>
    </location>
</feature>
<dbReference type="InterPro" id="IPR024964">
    <property type="entry name" value="CTLH/CRA"/>
</dbReference>
<feature type="compositionally biased region" description="Polar residues" evidence="2">
    <location>
        <begin position="761"/>
        <end position="772"/>
    </location>
</feature>
<sequence>MAISLGSEGGMKDLDEYSLRIYKSDPRETNYQRLPKCWNSKDRSRGLKLSHFALTVSYGNAYSDRHDTSYGGHDPSCVRSDAPIPLTTGIYYFEMTVSSKGNNGKSMAIGVATKTSSLTKLPGSEHSSFGYHNDGSVYHGSASAGIKFGPRFGENDTVGCGVDFMSRSLFFTRNGVFLGKAFEGKVPASPATRLYPAVGLMGRGARLTTNFGQRPFSYAFESYINRERVFKENSLIDRVCKEEFAGPKMRELVSGYLVHHGYVATAQAFSRWASVALSVTDAQSDMAESPSPLSATTNQSPIHYDKPPIAGGLQSRSCDSHLGSQQVTGTPEVKPPKLVNIARRHSDSSCIAPTNPPMHQLPGITSMLHRRRLRALCRRCQYGRAAATLNHLYPQVLERCPELLVQLRCRQLIEMMRRHAMRRGRSTAFGSTASDSATAPPKVPKTNSSQHVRSSCCVPERTNKISEPQSLNISENGTTITDMEVDSDQPSQGGLSSNLRLFSLPGSDVTSGQGDSDEDVGVGLDDMDEDEGDDDDDDGFGVDDDTGVCFDSLSSQNGTSNIPTQESTSCLTGMEVDPQPDGSQATAAPFVDEMSKPIVEKSELPCLMRHVQFGRSLVNLVKQVRAKTGGLSLETERLLQQSVSLLAYPSPSAPDCPLRHLLDPAWRDAIANVINSAVLKAHDLPVQPALEQGLQALQHCLDDQYFLEAQTLGHFLLYHLGPSKLAKLERDAAALAAVNQQKVTKRHRSTLSTSHDEFVPSDSTGQTKSRSLVLNGHSVGRRRRRRSDRPTEDPDEGSNDRSTYDAEEWSSSSLEDVLNKAEDEDEEDDEEDAADSERCHGDDADPNDDDDDDESDEPPAGVRSRRTHTDEPSEQRGGSTLPADPSPNGSTSSGRTHSDSSHNVGHRLRQFSTIHRPEPGQSRLGRLAILTRYCPTLLVDPAYTRVLAAVPSSTASYSRRLVSSGGTNRVNVSDSPVVYLDPVVRSSTTTAPPRPTRPSETGTPPPPNQYIDSAFNGLLSFYPQPAEFVAAMDAMDDAVKAYVGSLLVTDDEQHLDPTLLPLINRSHRSHPRGDGPPPPAAGGSALA</sequence>
<dbReference type="Pfam" id="PF00622">
    <property type="entry name" value="SPRY"/>
    <property type="match status" value="1"/>
</dbReference>
<dbReference type="InterPro" id="IPR013144">
    <property type="entry name" value="CRA_dom"/>
</dbReference>
<reference evidence="5 6" key="2">
    <citation type="journal article" date="2021" name="Genomics">
        <title>High-quality reference genome for Clonorchis sinensis.</title>
        <authorList>
            <person name="Young N.D."/>
            <person name="Stroehlein A.J."/>
            <person name="Kinkar L."/>
            <person name="Wang T."/>
            <person name="Sohn W.M."/>
            <person name="Chang B.C.H."/>
            <person name="Kaur P."/>
            <person name="Weisz D."/>
            <person name="Dudchenko O."/>
            <person name="Aiden E.L."/>
            <person name="Korhonen P.K."/>
            <person name="Gasser R.B."/>
        </authorList>
    </citation>
    <scope>NUCLEOTIDE SEQUENCE [LARGE SCALE GENOMIC DNA]</scope>
    <source>
        <strain evidence="5">Cs-k2</strain>
    </source>
</reference>
<evidence type="ECO:0000256" key="2">
    <source>
        <dbReference type="SAM" id="MobiDB-lite"/>
    </source>
</evidence>
<feature type="compositionally biased region" description="Polar residues" evidence="2">
    <location>
        <begin position="465"/>
        <end position="481"/>
    </location>
</feature>
<evidence type="ECO:0000313" key="6">
    <source>
        <dbReference type="Proteomes" id="UP000286415"/>
    </source>
</evidence>
<comment type="similarity">
    <text evidence="1">Belongs to the RANBP9/10 family.</text>
</comment>
<evidence type="ECO:0000259" key="3">
    <source>
        <dbReference type="PROSITE" id="PS50188"/>
    </source>
</evidence>
<name>A0A8T1M1X4_CLOSI</name>
<dbReference type="InterPro" id="IPR050618">
    <property type="entry name" value="Ubq-SigPath_Reg"/>
</dbReference>
<dbReference type="AlphaFoldDB" id="A0A8T1M1X4"/>
<dbReference type="SMART" id="SM00449">
    <property type="entry name" value="SPRY"/>
    <property type="match status" value="1"/>
</dbReference>
<feature type="domain" description="B30.2/SPRY" evidence="3">
    <location>
        <begin position="16"/>
        <end position="216"/>
    </location>
</feature>
<dbReference type="Proteomes" id="UP000286415">
    <property type="component" value="Unassembled WGS sequence"/>
</dbReference>
<proteinExistence type="inferred from homology"/>
<dbReference type="InterPro" id="IPR006595">
    <property type="entry name" value="CTLH_C"/>
</dbReference>
<evidence type="ECO:0000256" key="1">
    <source>
        <dbReference type="ARBA" id="ARBA00006535"/>
    </source>
</evidence>
<feature type="domain" description="CTLH" evidence="4">
    <location>
        <begin position="366"/>
        <end position="423"/>
    </location>
</feature>
<feature type="compositionally biased region" description="Acidic residues" evidence="2">
    <location>
        <begin position="515"/>
        <end position="546"/>
    </location>
</feature>
<feature type="region of interest" description="Disordered" evidence="2">
    <location>
        <begin position="1064"/>
        <end position="1087"/>
    </location>
</feature>
<evidence type="ECO:0000259" key="4">
    <source>
        <dbReference type="PROSITE" id="PS50897"/>
    </source>
</evidence>
<dbReference type="PROSITE" id="PS50897">
    <property type="entry name" value="CTLH"/>
    <property type="match status" value="1"/>
</dbReference>
<dbReference type="InterPro" id="IPR006594">
    <property type="entry name" value="LisH"/>
</dbReference>
<feature type="compositionally biased region" description="Polar residues" evidence="2">
    <location>
        <begin position="552"/>
        <end position="571"/>
    </location>
</feature>
<dbReference type="EMBL" id="NIRI02000056">
    <property type="protein sequence ID" value="KAG5442761.1"/>
    <property type="molecule type" value="Genomic_DNA"/>
</dbReference>
<reference evidence="5 6" key="1">
    <citation type="journal article" date="2018" name="Biotechnol. Adv.">
        <title>Improved genomic resources and new bioinformatic workflow for the carcinogenic parasite Clonorchis sinensis: Biotechnological implications.</title>
        <authorList>
            <person name="Wang D."/>
            <person name="Korhonen P.K."/>
            <person name="Gasser R.B."/>
            <person name="Young N.D."/>
        </authorList>
    </citation>
    <scope>NUCLEOTIDE SEQUENCE [LARGE SCALE GENOMIC DNA]</scope>
    <source>
        <strain evidence="5">Cs-k2</strain>
    </source>
</reference>
<feature type="compositionally biased region" description="Acidic residues" evidence="2">
    <location>
        <begin position="822"/>
        <end position="834"/>
    </location>
</feature>
<gene>
    <name evidence="5" type="ORF">CSKR_102313</name>
</gene>
<feature type="region of interest" description="Disordered" evidence="2">
    <location>
        <begin position="983"/>
        <end position="1008"/>
    </location>
</feature>
<dbReference type="PROSITE" id="PS50188">
    <property type="entry name" value="B302_SPRY"/>
    <property type="match status" value="1"/>
</dbReference>
<dbReference type="PANTHER" id="PTHR12864">
    <property type="entry name" value="RAN BINDING PROTEIN 9-RELATED"/>
    <property type="match status" value="1"/>
</dbReference>
<comment type="caution">
    <text evidence="5">The sequence shown here is derived from an EMBL/GenBank/DDBJ whole genome shotgun (WGS) entry which is preliminary data.</text>
</comment>
<dbReference type="InterPro" id="IPR001870">
    <property type="entry name" value="B30.2/SPRY"/>
</dbReference>
<feature type="compositionally biased region" description="Acidic residues" evidence="2">
    <location>
        <begin position="844"/>
        <end position="857"/>
    </location>
</feature>
<dbReference type="OrthoDB" id="25503at2759"/>
<dbReference type="PROSITE" id="PS50896">
    <property type="entry name" value="LISH"/>
    <property type="match status" value="1"/>
</dbReference>
<feature type="compositionally biased region" description="Polar residues" evidence="2">
    <location>
        <begin position="428"/>
        <end position="437"/>
    </location>
</feature>